<evidence type="ECO:0000313" key="2">
    <source>
        <dbReference type="EMBL" id="CAH1453627.1"/>
    </source>
</evidence>
<name>A0AAU9PUI0_9ASTR</name>
<dbReference type="AlphaFoldDB" id="A0AAU9PUI0"/>
<accession>A0AAU9PUI0</accession>
<evidence type="ECO:0000256" key="1">
    <source>
        <dbReference type="SAM" id="MobiDB-lite"/>
    </source>
</evidence>
<feature type="region of interest" description="Disordered" evidence="1">
    <location>
        <begin position="63"/>
        <end position="102"/>
    </location>
</feature>
<sequence>MDPVFIQVDVHFQGIFAKYPIRYTGEITQRLSDIDFAGVDKNGCYEFIEMFTGERLIKEVETRHVDEDEDDHGAEDEDVDADEDDHGSPHFFKKDNGPDVDMGENAGMCEPLEEDMDDNEDVYPELPNIFYEKLLWKEQEPMLVGPQAEEVVRVNESEEVVRVNEVEEVARVNEDEELGRVNEVVGHVYSRGQPSKRKKSERILKLKLAKKVEGEGSSVGSPMDLD</sequence>
<evidence type="ECO:0000313" key="3">
    <source>
        <dbReference type="Proteomes" id="UP001157418"/>
    </source>
</evidence>
<feature type="compositionally biased region" description="Basic and acidic residues" evidence="1">
    <location>
        <begin position="86"/>
        <end position="97"/>
    </location>
</feature>
<dbReference type="EMBL" id="CAKMRJ010005745">
    <property type="protein sequence ID" value="CAH1453627.1"/>
    <property type="molecule type" value="Genomic_DNA"/>
</dbReference>
<gene>
    <name evidence="2" type="ORF">LVIROSA_LOCUS38859</name>
</gene>
<reference evidence="2 3" key="1">
    <citation type="submission" date="2022-01" db="EMBL/GenBank/DDBJ databases">
        <authorList>
            <person name="Xiong W."/>
            <person name="Schranz E."/>
        </authorList>
    </citation>
    <scope>NUCLEOTIDE SEQUENCE [LARGE SCALE GENOMIC DNA]</scope>
</reference>
<comment type="caution">
    <text evidence="2">The sequence shown here is derived from an EMBL/GenBank/DDBJ whole genome shotgun (WGS) entry which is preliminary data.</text>
</comment>
<organism evidence="2 3">
    <name type="scientific">Lactuca virosa</name>
    <dbReference type="NCBI Taxonomy" id="75947"/>
    <lineage>
        <taxon>Eukaryota</taxon>
        <taxon>Viridiplantae</taxon>
        <taxon>Streptophyta</taxon>
        <taxon>Embryophyta</taxon>
        <taxon>Tracheophyta</taxon>
        <taxon>Spermatophyta</taxon>
        <taxon>Magnoliopsida</taxon>
        <taxon>eudicotyledons</taxon>
        <taxon>Gunneridae</taxon>
        <taxon>Pentapetalae</taxon>
        <taxon>asterids</taxon>
        <taxon>campanulids</taxon>
        <taxon>Asterales</taxon>
        <taxon>Asteraceae</taxon>
        <taxon>Cichorioideae</taxon>
        <taxon>Cichorieae</taxon>
        <taxon>Lactucinae</taxon>
        <taxon>Lactuca</taxon>
    </lineage>
</organism>
<dbReference type="Proteomes" id="UP001157418">
    <property type="component" value="Unassembled WGS sequence"/>
</dbReference>
<keyword evidence="3" id="KW-1185">Reference proteome</keyword>
<protein>
    <submittedName>
        <fullName evidence="2">Uncharacterized protein</fullName>
    </submittedName>
</protein>
<feature type="compositionally biased region" description="Acidic residues" evidence="1">
    <location>
        <begin position="67"/>
        <end position="85"/>
    </location>
</feature>
<proteinExistence type="predicted"/>